<reference evidence="7 8" key="1">
    <citation type="submission" date="2017-09" db="EMBL/GenBank/DDBJ databases">
        <authorList>
            <consortium name="International Durum Wheat Genome Sequencing Consortium (IDWGSC)"/>
            <person name="Milanesi L."/>
        </authorList>
    </citation>
    <scope>NUCLEOTIDE SEQUENCE [LARGE SCALE GENOMIC DNA]</scope>
    <source>
        <strain evidence="8">cv. Svevo</strain>
    </source>
</reference>
<dbReference type="EMBL" id="LT934124">
    <property type="protein sequence ID" value="VAI94215.1"/>
    <property type="molecule type" value="Genomic_DNA"/>
</dbReference>
<dbReference type="GO" id="GO:0006952">
    <property type="term" value="P:defense response"/>
    <property type="evidence" value="ECO:0007669"/>
    <property type="project" value="UniProtKB-KW"/>
</dbReference>
<comment type="similarity">
    <text evidence="1">Belongs to the disease resistance NB-LRR family.</text>
</comment>
<evidence type="ECO:0000256" key="4">
    <source>
        <dbReference type="ARBA" id="ARBA00022741"/>
    </source>
</evidence>
<name>A0A9R1AEP9_TRITD</name>
<keyword evidence="8" id="KW-1185">Reference proteome</keyword>
<evidence type="ECO:0000259" key="6">
    <source>
        <dbReference type="Pfam" id="PF18052"/>
    </source>
</evidence>
<evidence type="ECO:0000256" key="1">
    <source>
        <dbReference type="ARBA" id="ARBA00008894"/>
    </source>
</evidence>
<evidence type="ECO:0000313" key="7">
    <source>
        <dbReference type="EMBL" id="VAI94215.1"/>
    </source>
</evidence>
<proteinExistence type="inferred from homology"/>
<keyword evidence="3" id="KW-0677">Repeat</keyword>
<protein>
    <recommendedName>
        <fullName evidence="6">Disease resistance N-terminal domain-containing protein</fullName>
    </recommendedName>
</protein>
<evidence type="ECO:0000256" key="2">
    <source>
        <dbReference type="ARBA" id="ARBA00022614"/>
    </source>
</evidence>
<organism evidence="7 8">
    <name type="scientific">Triticum turgidum subsp. durum</name>
    <name type="common">Durum wheat</name>
    <name type="synonym">Triticum durum</name>
    <dbReference type="NCBI Taxonomy" id="4567"/>
    <lineage>
        <taxon>Eukaryota</taxon>
        <taxon>Viridiplantae</taxon>
        <taxon>Streptophyta</taxon>
        <taxon>Embryophyta</taxon>
        <taxon>Tracheophyta</taxon>
        <taxon>Spermatophyta</taxon>
        <taxon>Magnoliopsida</taxon>
        <taxon>Liliopsida</taxon>
        <taxon>Poales</taxon>
        <taxon>Poaceae</taxon>
        <taxon>BOP clade</taxon>
        <taxon>Pooideae</taxon>
        <taxon>Triticodae</taxon>
        <taxon>Triticeae</taxon>
        <taxon>Triticinae</taxon>
        <taxon>Triticum</taxon>
    </lineage>
</organism>
<keyword evidence="4" id="KW-0547">Nucleotide-binding</keyword>
<sequence length="99" mass="10777">MAESAVSAVVGNVSTLALQETTLLCGVSTEVEFLKDELKRLQGFLRDADSKRRMGVSGVAVLVSQIRDAAYEAENVIEAADHMHKRNRLKKGFMGAIAR</sequence>
<evidence type="ECO:0000256" key="5">
    <source>
        <dbReference type="ARBA" id="ARBA00022821"/>
    </source>
</evidence>
<dbReference type="InterPro" id="IPR038005">
    <property type="entry name" value="RX-like_CC"/>
</dbReference>
<dbReference type="GO" id="GO:0000166">
    <property type="term" value="F:nucleotide binding"/>
    <property type="evidence" value="ECO:0007669"/>
    <property type="project" value="UniProtKB-KW"/>
</dbReference>
<keyword evidence="5" id="KW-0611">Plant defense</keyword>
<dbReference type="PANTHER" id="PTHR19338:SF61">
    <property type="entry name" value="NB-ARC DOMAIN-CONTAINING PROTEIN"/>
    <property type="match status" value="1"/>
</dbReference>
<accession>A0A9R1AEP9</accession>
<keyword evidence="2" id="KW-0433">Leucine-rich repeat</keyword>
<gene>
    <name evidence="7" type="ORF">TRITD_7Bv1G232730</name>
</gene>
<dbReference type="OMA" id="SMIFCCK"/>
<feature type="domain" description="Disease resistance N-terminal" evidence="6">
    <location>
        <begin position="5"/>
        <end position="91"/>
    </location>
</feature>
<evidence type="ECO:0000313" key="8">
    <source>
        <dbReference type="Proteomes" id="UP000324705"/>
    </source>
</evidence>
<evidence type="ECO:0000256" key="3">
    <source>
        <dbReference type="ARBA" id="ARBA00022737"/>
    </source>
</evidence>
<dbReference type="AlphaFoldDB" id="A0A9R1AEP9"/>
<dbReference type="PANTHER" id="PTHR19338">
    <property type="entry name" value="TRANSLOCASE OF INNER MITOCHONDRIAL MEMBRANE 13 HOMOLOG"/>
    <property type="match status" value="1"/>
</dbReference>
<dbReference type="Gramene" id="TRITD7Bv1G232730.1">
    <property type="protein sequence ID" value="TRITD7Bv1G232730.1"/>
    <property type="gene ID" value="TRITD7Bv1G232730"/>
</dbReference>
<dbReference type="InterPro" id="IPR041118">
    <property type="entry name" value="Rx_N"/>
</dbReference>
<dbReference type="CDD" id="cd14798">
    <property type="entry name" value="RX-CC_like"/>
    <property type="match status" value="1"/>
</dbReference>
<dbReference type="Pfam" id="PF18052">
    <property type="entry name" value="Rx_N"/>
    <property type="match status" value="1"/>
</dbReference>
<dbReference type="Proteomes" id="UP000324705">
    <property type="component" value="Chromosome 7B"/>
</dbReference>
<dbReference type="Gene3D" id="1.20.5.4130">
    <property type="match status" value="1"/>
</dbReference>